<feature type="compositionally biased region" description="Basic residues" evidence="1">
    <location>
        <begin position="47"/>
        <end position="59"/>
    </location>
</feature>
<accession>A0A0L0VXR9</accession>
<dbReference type="AlphaFoldDB" id="A0A0L0VXR9"/>
<dbReference type="OrthoDB" id="2504223at2759"/>
<keyword evidence="3" id="KW-1185">Reference proteome</keyword>
<feature type="compositionally biased region" description="Pro residues" evidence="1">
    <location>
        <begin position="607"/>
        <end position="616"/>
    </location>
</feature>
<feature type="compositionally biased region" description="Polar residues" evidence="1">
    <location>
        <begin position="566"/>
        <end position="579"/>
    </location>
</feature>
<feature type="compositionally biased region" description="Low complexity" evidence="1">
    <location>
        <begin position="481"/>
        <end position="493"/>
    </location>
</feature>
<feature type="compositionally biased region" description="Polar residues" evidence="1">
    <location>
        <begin position="267"/>
        <end position="277"/>
    </location>
</feature>
<feature type="region of interest" description="Disordered" evidence="1">
    <location>
        <begin position="142"/>
        <end position="172"/>
    </location>
</feature>
<protein>
    <submittedName>
        <fullName evidence="2">Uncharacterized protein</fullName>
    </submittedName>
</protein>
<feature type="region of interest" description="Disordered" evidence="1">
    <location>
        <begin position="541"/>
        <end position="620"/>
    </location>
</feature>
<name>A0A0L0VXR9_9BASI</name>
<feature type="region of interest" description="Disordered" evidence="1">
    <location>
        <begin position="30"/>
        <end position="115"/>
    </location>
</feature>
<feature type="region of interest" description="Disordered" evidence="1">
    <location>
        <begin position="190"/>
        <end position="314"/>
    </location>
</feature>
<evidence type="ECO:0000313" key="2">
    <source>
        <dbReference type="EMBL" id="KNF04063.1"/>
    </source>
</evidence>
<reference evidence="3" key="1">
    <citation type="submission" date="2014-03" db="EMBL/GenBank/DDBJ databases">
        <title>The Genome Sequence of Puccinia striiformis f. sp. tritici PST-78.</title>
        <authorList>
            <consortium name="The Broad Institute Genome Sequencing Platform"/>
            <person name="Cuomo C."/>
            <person name="Hulbert S."/>
            <person name="Chen X."/>
            <person name="Walker B."/>
            <person name="Young S.K."/>
            <person name="Zeng Q."/>
            <person name="Gargeya S."/>
            <person name="Fitzgerald M."/>
            <person name="Haas B."/>
            <person name="Abouelleil A."/>
            <person name="Alvarado L."/>
            <person name="Arachchi H.M."/>
            <person name="Berlin A.M."/>
            <person name="Chapman S.B."/>
            <person name="Goldberg J."/>
            <person name="Griggs A."/>
            <person name="Gujja S."/>
            <person name="Hansen M."/>
            <person name="Howarth C."/>
            <person name="Imamovic A."/>
            <person name="Larimer J."/>
            <person name="McCowan C."/>
            <person name="Montmayeur A."/>
            <person name="Murphy C."/>
            <person name="Neiman D."/>
            <person name="Pearson M."/>
            <person name="Priest M."/>
            <person name="Roberts A."/>
            <person name="Saif S."/>
            <person name="Shea T."/>
            <person name="Sisk P."/>
            <person name="Sykes S."/>
            <person name="Wortman J."/>
            <person name="Nusbaum C."/>
            <person name="Birren B."/>
        </authorList>
    </citation>
    <scope>NUCLEOTIDE SEQUENCE [LARGE SCALE GENOMIC DNA]</scope>
    <source>
        <strain evidence="3">race PST-78</strain>
    </source>
</reference>
<feature type="region of interest" description="Disordered" evidence="1">
    <location>
        <begin position="459"/>
        <end position="504"/>
    </location>
</feature>
<feature type="compositionally biased region" description="Low complexity" evidence="1">
    <location>
        <begin position="544"/>
        <end position="565"/>
    </location>
</feature>
<feature type="compositionally biased region" description="Polar residues" evidence="1">
    <location>
        <begin position="466"/>
        <end position="478"/>
    </location>
</feature>
<organism evidence="2 3">
    <name type="scientific">Puccinia striiformis f. sp. tritici PST-78</name>
    <dbReference type="NCBI Taxonomy" id="1165861"/>
    <lineage>
        <taxon>Eukaryota</taxon>
        <taxon>Fungi</taxon>
        <taxon>Dikarya</taxon>
        <taxon>Basidiomycota</taxon>
        <taxon>Pucciniomycotina</taxon>
        <taxon>Pucciniomycetes</taxon>
        <taxon>Pucciniales</taxon>
        <taxon>Pucciniaceae</taxon>
        <taxon>Puccinia</taxon>
    </lineage>
</organism>
<feature type="region of interest" description="Disordered" evidence="1">
    <location>
        <begin position="344"/>
        <end position="375"/>
    </location>
</feature>
<gene>
    <name evidence="2" type="ORF">PSTG_02770</name>
</gene>
<feature type="compositionally biased region" description="Polar residues" evidence="1">
    <location>
        <begin position="69"/>
        <end position="87"/>
    </location>
</feature>
<dbReference type="EMBL" id="AJIL01000014">
    <property type="protein sequence ID" value="KNF04063.1"/>
    <property type="molecule type" value="Genomic_DNA"/>
</dbReference>
<sequence length="672" mass="72598">MSDKNYNRLRFPYKKSFNSFSSVVSRHSLAEVATPTASEKGSESPKKNKTRSRKHRGGKKNAWSPSHYVPNSFTLSLDSISPKTPSSRAYRRWSSKPAPSEPTRGMSSNKYHDSNSFKHQAKGVFRKILLCAKRALLPSKTKLTRKSSVSSWRAKSRHASEDPAGTRKPKISYPMKLVNSDLSFVATQDPWEPSVRPSGLHRRATVGTAQSKSRSLSCTESRFSSGQPSQEGTRQSFSVQQRVTKDSISKRNPHLKLRQEAVISLNRRPNSAGQVKLSSEDSHSKRSQNYSFPPNRGSLYRHPPTRPLSLSNQGRRNSILIAGDENSKMSNIEVGSRRTSMISSSLTSTTNHPRQSWTTGRAVLDTSPTPQGSGISCAERASIVTNGTDQKSLCSYRRPARNDWAGVIEEDITLTLMGCSPPTSRASPVAAVKSTSSPTGRPFPIAAVKATPPPTNFPTAVVKSTLPPSATSSVSSRGRASPVSVTRSTSPPMSTSPPSSPPIMAHHIPCPVLALSLPSPEDRPLEILPLEDASAIHASADRYPSSMSPSTSSRSPSASVSATPTFVASSPTPTCVETSPTPPRVASSPTPPRVASFPTPPREASSPTPPSTPSPPASIRSIPLAKLHRPLSLLFQSMGPCQLDGINNEAKRGSDWYAELMNTVEQSISKLN</sequence>
<evidence type="ECO:0000313" key="3">
    <source>
        <dbReference type="Proteomes" id="UP000054564"/>
    </source>
</evidence>
<proteinExistence type="predicted"/>
<feature type="compositionally biased region" description="Polar residues" evidence="1">
    <location>
        <begin position="207"/>
        <end position="242"/>
    </location>
</feature>
<dbReference type="Proteomes" id="UP000054564">
    <property type="component" value="Unassembled WGS sequence"/>
</dbReference>
<comment type="caution">
    <text evidence="2">The sequence shown here is derived from an EMBL/GenBank/DDBJ whole genome shotgun (WGS) entry which is preliminary data.</text>
</comment>
<evidence type="ECO:0000256" key="1">
    <source>
        <dbReference type="SAM" id="MobiDB-lite"/>
    </source>
</evidence>